<gene>
    <name evidence="2" type="ORF">PCOR1329_LOCUS41112</name>
</gene>
<dbReference type="Proteomes" id="UP001189429">
    <property type="component" value="Unassembled WGS sequence"/>
</dbReference>
<comment type="caution">
    <text evidence="2">The sequence shown here is derived from an EMBL/GenBank/DDBJ whole genome shotgun (WGS) entry which is preliminary data.</text>
</comment>
<accession>A0ABN9TPQ6</accession>
<feature type="region of interest" description="Disordered" evidence="1">
    <location>
        <begin position="104"/>
        <end position="128"/>
    </location>
</feature>
<protein>
    <submittedName>
        <fullName evidence="2">Uncharacterized protein</fullName>
    </submittedName>
</protein>
<proteinExistence type="predicted"/>
<organism evidence="2 3">
    <name type="scientific">Prorocentrum cordatum</name>
    <dbReference type="NCBI Taxonomy" id="2364126"/>
    <lineage>
        <taxon>Eukaryota</taxon>
        <taxon>Sar</taxon>
        <taxon>Alveolata</taxon>
        <taxon>Dinophyceae</taxon>
        <taxon>Prorocentrales</taxon>
        <taxon>Prorocentraceae</taxon>
        <taxon>Prorocentrum</taxon>
    </lineage>
</organism>
<feature type="compositionally biased region" description="Basic and acidic residues" evidence="1">
    <location>
        <begin position="106"/>
        <end position="117"/>
    </location>
</feature>
<reference evidence="2" key="1">
    <citation type="submission" date="2023-10" db="EMBL/GenBank/DDBJ databases">
        <authorList>
            <person name="Chen Y."/>
            <person name="Shah S."/>
            <person name="Dougan E. K."/>
            <person name="Thang M."/>
            <person name="Chan C."/>
        </authorList>
    </citation>
    <scope>NUCLEOTIDE SEQUENCE [LARGE SCALE GENOMIC DNA]</scope>
</reference>
<evidence type="ECO:0000313" key="3">
    <source>
        <dbReference type="Proteomes" id="UP001189429"/>
    </source>
</evidence>
<dbReference type="EMBL" id="CAUYUJ010014949">
    <property type="protein sequence ID" value="CAK0848081.1"/>
    <property type="molecule type" value="Genomic_DNA"/>
</dbReference>
<evidence type="ECO:0000256" key="1">
    <source>
        <dbReference type="SAM" id="MobiDB-lite"/>
    </source>
</evidence>
<feature type="compositionally biased region" description="Acidic residues" evidence="1">
    <location>
        <begin position="7"/>
        <end position="20"/>
    </location>
</feature>
<evidence type="ECO:0000313" key="2">
    <source>
        <dbReference type="EMBL" id="CAK0848081.1"/>
    </source>
</evidence>
<name>A0ABN9TPQ6_9DINO</name>
<feature type="region of interest" description="Disordered" evidence="1">
    <location>
        <begin position="1"/>
        <end position="60"/>
    </location>
</feature>
<keyword evidence="3" id="KW-1185">Reference proteome</keyword>
<sequence length="128" mass="14227">MRRMREEEDEEEEEEEDQDEKEPVRGSGARMAASLAIAWQPTGAAPPPQFWHRGSGSRGRRFWTSAAAPAKKLGQFSDKLVKTRWPSSSGGGFFIRRTTASVARRRVGEPPARKTADDTPGLRTKTKG</sequence>